<dbReference type="OrthoDB" id="1049393at2"/>
<accession>E6SPP9</accession>
<dbReference type="STRING" id="693979.Bache_1912"/>
<evidence type="ECO:0000313" key="2">
    <source>
        <dbReference type="Proteomes" id="UP000008630"/>
    </source>
</evidence>
<sequence length="85" mass="9902">MKTSNYASDTSDNAQQICIYEENDCWYADKRSADIIKQAAEKEVVKKRTQRFFGLLTDRVEVDFKAMIEKFNVKICSDKKIILTL</sequence>
<keyword evidence="2" id="KW-1185">Reference proteome</keyword>
<organism evidence="1 2">
    <name type="scientific">Bacteroides helcogenes (strain ATCC 35417 / DSM 20613 / JCM 6297 / CCUG 15421 / P 36-108)</name>
    <dbReference type="NCBI Taxonomy" id="693979"/>
    <lineage>
        <taxon>Bacteria</taxon>
        <taxon>Pseudomonadati</taxon>
        <taxon>Bacteroidota</taxon>
        <taxon>Bacteroidia</taxon>
        <taxon>Bacteroidales</taxon>
        <taxon>Bacteroidaceae</taxon>
        <taxon>Bacteroides</taxon>
    </lineage>
</organism>
<dbReference type="KEGG" id="bhl:Bache_1912"/>
<dbReference type="HOGENOM" id="CLU_2448491_0_0_10"/>
<dbReference type="EMBL" id="CP002352">
    <property type="protein sequence ID" value="ADV43890.1"/>
    <property type="molecule type" value="Genomic_DNA"/>
</dbReference>
<proteinExistence type="predicted"/>
<gene>
    <name evidence="1" type="ordered locus">Bache_1912</name>
</gene>
<dbReference type="PATRIC" id="fig|693979.3.peg.2018"/>
<reference key="1">
    <citation type="submission" date="2010-11" db="EMBL/GenBank/DDBJ databases">
        <title>The complete genome of Bacteroides helcogenes P 36-108.</title>
        <authorList>
            <consortium name="US DOE Joint Genome Institute (JGI-PGF)"/>
            <person name="Lucas S."/>
            <person name="Copeland A."/>
            <person name="Lapidus A."/>
            <person name="Bruce D."/>
            <person name="Goodwin L."/>
            <person name="Pitluck S."/>
            <person name="Kyrpides N."/>
            <person name="Mavromatis K."/>
            <person name="Ivanova N."/>
            <person name="Zeytun A."/>
            <person name="Brettin T."/>
            <person name="Detter J.C."/>
            <person name="Tapia R."/>
            <person name="Han C."/>
            <person name="Land M."/>
            <person name="Hauser L."/>
            <person name="Markowitz V."/>
            <person name="Cheng J.-F."/>
            <person name="Hugenholtz P."/>
            <person name="Woyke T."/>
            <person name="Wu D."/>
            <person name="Gronow S."/>
            <person name="Wellnitz S."/>
            <person name="Brambilla E."/>
            <person name="Klenk H.-P."/>
            <person name="Eisen J.A."/>
        </authorList>
    </citation>
    <scope>NUCLEOTIDE SEQUENCE</scope>
    <source>
        <strain>P 36-108</strain>
    </source>
</reference>
<evidence type="ECO:0000313" key="1">
    <source>
        <dbReference type="EMBL" id="ADV43890.1"/>
    </source>
</evidence>
<dbReference type="RefSeq" id="WP_013547484.1">
    <property type="nucleotide sequence ID" value="NC_014933.1"/>
</dbReference>
<name>E6SPP9_BACT6</name>
<protein>
    <submittedName>
        <fullName evidence="1">Uncharacterized protein</fullName>
    </submittedName>
</protein>
<dbReference type="Proteomes" id="UP000008630">
    <property type="component" value="Chromosome"/>
</dbReference>
<dbReference type="AlphaFoldDB" id="E6SPP9"/>
<reference evidence="1 2" key="2">
    <citation type="journal article" date="2011" name="Stand. Genomic Sci.">
        <title>Complete genome sequence of Bacteroides helcogenes type strain (P 36-108).</title>
        <authorList>
            <person name="Pati A."/>
            <person name="Gronow S."/>
            <person name="Zeytun A."/>
            <person name="Lapidus A."/>
            <person name="Nolan M."/>
            <person name="Hammon N."/>
            <person name="Deshpande S."/>
            <person name="Cheng J.F."/>
            <person name="Tapia R."/>
            <person name="Han C."/>
            <person name="Goodwin L."/>
            <person name="Pitluck S."/>
            <person name="Liolios K."/>
            <person name="Pagani I."/>
            <person name="Ivanova N."/>
            <person name="Mavromatis K."/>
            <person name="Chen A."/>
            <person name="Palaniappan K."/>
            <person name="Land M."/>
            <person name="Hauser L."/>
            <person name="Chang Y.J."/>
            <person name="Jeffries C.D."/>
            <person name="Detter J.C."/>
            <person name="Brambilla E."/>
            <person name="Rohde M."/>
            <person name="Goker M."/>
            <person name="Woyke T."/>
            <person name="Bristow J."/>
            <person name="Eisen J.A."/>
            <person name="Markowitz V."/>
            <person name="Hugenholtz P."/>
            <person name="Kyrpides N.C."/>
            <person name="Klenk H.P."/>
            <person name="Lucas S."/>
        </authorList>
    </citation>
    <scope>NUCLEOTIDE SEQUENCE [LARGE SCALE GENOMIC DNA]</scope>
    <source>
        <strain evidence="2">ATCC 35417 / DSM 20613 / JCM 6297 / CCUG 15421 / P 36-108</strain>
    </source>
</reference>